<dbReference type="RefSeq" id="WP_190721045.1">
    <property type="nucleotide sequence ID" value="NZ_JACJSW010000106.1"/>
</dbReference>
<dbReference type="Proteomes" id="UP000636187">
    <property type="component" value="Unassembled WGS sequence"/>
</dbReference>
<evidence type="ECO:0000313" key="2">
    <source>
        <dbReference type="EMBL" id="MBD2621749.1"/>
    </source>
</evidence>
<dbReference type="EMBL" id="JACJSW010000106">
    <property type="protein sequence ID" value="MBD2621749.1"/>
    <property type="molecule type" value="Genomic_DNA"/>
</dbReference>
<dbReference type="InterPro" id="IPR013424">
    <property type="entry name" value="Ice-binding_C"/>
</dbReference>
<evidence type="ECO:0000256" key="1">
    <source>
        <dbReference type="SAM" id="Phobius"/>
    </source>
</evidence>
<keyword evidence="1" id="KW-1133">Transmembrane helix</keyword>
<organism evidence="2 3">
    <name type="scientific">Microcystis flos-aquae FACHB-1344</name>
    <dbReference type="NCBI Taxonomy" id="2692899"/>
    <lineage>
        <taxon>Bacteria</taxon>
        <taxon>Bacillati</taxon>
        <taxon>Cyanobacteriota</taxon>
        <taxon>Cyanophyceae</taxon>
        <taxon>Oscillatoriophycideae</taxon>
        <taxon>Chroococcales</taxon>
        <taxon>Microcystaceae</taxon>
        <taxon>Microcystis</taxon>
    </lineage>
</organism>
<dbReference type="NCBIfam" id="TIGR04155">
    <property type="entry name" value="cyano_PEP"/>
    <property type="match status" value="1"/>
</dbReference>
<keyword evidence="3" id="KW-1185">Reference proteome</keyword>
<keyword evidence="1" id="KW-0472">Membrane</keyword>
<evidence type="ECO:0000313" key="3">
    <source>
        <dbReference type="Proteomes" id="UP000636187"/>
    </source>
</evidence>
<gene>
    <name evidence="2" type="ORF">H6G48_08720</name>
</gene>
<accession>A0ABR8HQN8</accession>
<protein>
    <submittedName>
        <fullName evidence="2">PEP-CTERM sorting domain-containing protein</fullName>
    </submittedName>
</protein>
<sequence>MNQVTTSVLFSVNQQQRLLKHQKLKVSVFSLLSSLIAGITTLTVSSSPAKAEFLPYRFVSGKESIRLDATTLISLEAIGLTLSNIDELVPPATGYEFAWPVVPPSTILGNRGTTFEFLFDQETDTFLPTSGTIEFSGGFSFAVDPTRYSLISPLELGELSVFFTDYFSFFAIDTVTTNVPILSVNTFSAPTVDVEAGTWFLEPIELIFTQKFSDFLVNAALTQETADQVASVIPGLKFGEARGDRGFVPLKTTSVPEPSSLLGLLMAVGTACILRKKH</sequence>
<dbReference type="NCBIfam" id="TIGR02595">
    <property type="entry name" value="PEP_CTERM"/>
    <property type="match status" value="1"/>
</dbReference>
<reference evidence="2 3" key="1">
    <citation type="journal article" date="2020" name="ISME J.">
        <title>Comparative genomics reveals insights into cyanobacterial evolution and habitat adaptation.</title>
        <authorList>
            <person name="Chen M.Y."/>
            <person name="Teng W.K."/>
            <person name="Zhao L."/>
            <person name="Hu C.X."/>
            <person name="Zhou Y.K."/>
            <person name="Han B.P."/>
            <person name="Song L.R."/>
            <person name="Shu W.S."/>
        </authorList>
    </citation>
    <scope>NUCLEOTIDE SEQUENCE [LARGE SCALE GENOMIC DNA]</scope>
    <source>
        <strain evidence="2 3">FACHB-1344</strain>
    </source>
</reference>
<feature type="transmembrane region" description="Helical" evidence="1">
    <location>
        <begin position="26"/>
        <end position="44"/>
    </location>
</feature>
<proteinExistence type="predicted"/>
<keyword evidence="1" id="KW-0812">Transmembrane</keyword>
<dbReference type="InterPro" id="IPR026374">
    <property type="entry name" value="Cyano_PEP"/>
</dbReference>
<name>A0ABR8HQN8_9CHRO</name>
<comment type="caution">
    <text evidence="2">The sequence shown here is derived from an EMBL/GenBank/DDBJ whole genome shotgun (WGS) entry which is preliminary data.</text>
</comment>